<protein>
    <recommendedName>
        <fullName evidence="1">YdbS-like PH domain-containing protein</fullName>
    </recommendedName>
</protein>
<organism evidence="2 3">
    <name type="scientific">Rhodococcus ruber</name>
    <dbReference type="NCBI Taxonomy" id="1830"/>
    <lineage>
        <taxon>Bacteria</taxon>
        <taxon>Bacillati</taxon>
        <taxon>Actinomycetota</taxon>
        <taxon>Actinomycetes</taxon>
        <taxon>Mycobacteriales</taxon>
        <taxon>Nocardiaceae</taxon>
        <taxon>Rhodococcus</taxon>
    </lineage>
</organism>
<feature type="domain" description="YdbS-like PH" evidence="1">
    <location>
        <begin position="81"/>
        <end position="154"/>
    </location>
</feature>
<dbReference type="OrthoDB" id="4350422at2"/>
<dbReference type="KEGG" id="rrz:CS378_06860"/>
<dbReference type="PANTHER" id="PTHR37938:SF1">
    <property type="entry name" value="BLL0215 PROTEIN"/>
    <property type="match status" value="1"/>
</dbReference>
<evidence type="ECO:0000313" key="2">
    <source>
        <dbReference type="EMBL" id="CDZ89364.1"/>
    </source>
</evidence>
<evidence type="ECO:0000313" key="3">
    <source>
        <dbReference type="Proteomes" id="UP000042997"/>
    </source>
</evidence>
<dbReference type="eggNOG" id="COG3402">
    <property type="taxonomic scope" value="Bacteria"/>
</dbReference>
<sequence>MGYPEDALAAEERLLLHRHPHWKMLIVPAAIFLLATALAGFLLGLSQARLDGSTASTLTIVLAVAWAAIVAWQCLAPLVGWLSTHFIVTDRRVLVRQGVLTHSGIDIPMGRISNVQFRHGLLDRILRTGTLVIVSAADDPLEFDDIPDVQRVHALLYQQAFHADPVRGGEPRTDGPSRKAW</sequence>
<dbReference type="RefSeq" id="WP_010594772.1">
    <property type="nucleotide sequence ID" value="NZ_CP023714.1"/>
</dbReference>
<dbReference type="PANTHER" id="PTHR37938">
    <property type="entry name" value="BLL0215 PROTEIN"/>
    <property type="match status" value="1"/>
</dbReference>
<dbReference type="Pfam" id="PF03703">
    <property type="entry name" value="bPH_2"/>
    <property type="match status" value="1"/>
</dbReference>
<dbReference type="EMBL" id="CCSD01000058">
    <property type="protein sequence ID" value="CDZ89364.1"/>
    <property type="molecule type" value="Genomic_DNA"/>
</dbReference>
<gene>
    <name evidence="2" type="ORF">RHRU231_470212</name>
</gene>
<dbReference type="Proteomes" id="UP000042997">
    <property type="component" value="Unassembled WGS sequence"/>
</dbReference>
<dbReference type="AlphaFoldDB" id="A0A098BKX1"/>
<dbReference type="InterPro" id="IPR005182">
    <property type="entry name" value="YdbS-like_PH"/>
</dbReference>
<reference evidence="2 3" key="1">
    <citation type="journal article" date="2014" name="Genome Announc.">
        <title>Draft Genome Sequence of Propane- and Butane-Oxidizing Actinobacterium Rhodococcus ruber IEGM 231.</title>
        <authorList>
            <person name="Ivshina I.B."/>
            <person name="Kuyukina M.S."/>
            <person name="Krivoruchko A.V."/>
            <person name="Barbe V."/>
            <person name="Fischer C."/>
        </authorList>
    </citation>
    <scope>NUCLEOTIDE SEQUENCE [LARGE SCALE GENOMIC DNA]</scope>
</reference>
<evidence type="ECO:0000259" key="1">
    <source>
        <dbReference type="Pfam" id="PF03703"/>
    </source>
</evidence>
<name>A0A098BKX1_9NOCA</name>
<dbReference type="GeneID" id="66836739"/>
<accession>A0A098BKX1</accession>
<proteinExistence type="predicted"/>